<sequence length="67" mass="7345">MDDLSPVYQFHKTDLLDTQSGRRWSTLQALELTRGSGVRGQVQQSAESTGAAFRAAYTITRPESEAG</sequence>
<gene>
    <name evidence="1" type="ORF">BV898_18578</name>
</gene>
<name>A0A9X6NHJ1_HYPEX</name>
<dbReference type="Proteomes" id="UP000192578">
    <property type="component" value="Unassembled WGS sequence"/>
</dbReference>
<reference evidence="2" key="1">
    <citation type="submission" date="2017-01" db="EMBL/GenBank/DDBJ databases">
        <title>Comparative genomics of anhydrobiosis in the tardigrade Hypsibius dujardini.</title>
        <authorList>
            <person name="Yoshida Y."/>
            <person name="Koutsovoulos G."/>
            <person name="Laetsch D."/>
            <person name="Stevens L."/>
            <person name="Kumar S."/>
            <person name="Horikawa D."/>
            <person name="Ishino K."/>
            <person name="Komine S."/>
            <person name="Tomita M."/>
            <person name="Blaxter M."/>
            <person name="Arakawa K."/>
        </authorList>
    </citation>
    <scope>NUCLEOTIDE SEQUENCE [LARGE SCALE GENOMIC DNA]</scope>
    <source>
        <strain evidence="2">Z151</strain>
    </source>
</reference>
<evidence type="ECO:0000313" key="1">
    <source>
        <dbReference type="EMBL" id="OWA54162.1"/>
    </source>
</evidence>
<comment type="caution">
    <text evidence="1">The sequence shown here is derived from an EMBL/GenBank/DDBJ whole genome shotgun (WGS) entry which is preliminary data.</text>
</comment>
<dbReference type="AlphaFoldDB" id="A0A9X6NHJ1"/>
<accession>A0A9X6NHJ1</accession>
<keyword evidence="2" id="KW-1185">Reference proteome</keyword>
<dbReference type="EMBL" id="MTYJ01000376">
    <property type="protein sequence ID" value="OWA54162.1"/>
    <property type="molecule type" value="Genomic_DNA"/>
</dbReference>
<evidence type="ECO:0000313" key="2">
    <source>
        <dbReference type="Proteomes" id="UP000192578"/>
    </source>
</evidence>
<protein>
    <submittedName>
        <fullName evidence="1">Uncharacterized protein</fullName>
    </submittedName>
</protein>
<proteinExistence type="predicted"/>
<organism evidence="1 2">
    <name type="scientific">Hypsibius exemplaris</name>
    <name type="common">Freshwater tardigrade</name>
    <dbReference type="NCBI Taxonomy" id="2072580"/>
    <lineage>
        <taxon>Eukaryota</taxon>
        <taxon>Metazoa</taxon>
        <taxon>Ecdysozoa</taxon>
        <taxon>Tardigrada</taxon>
        <taxon>Eutardigrada</taxon>
        <taxon>Parachela</taxon>
        <taxon>Hypsibioidea</taxon>
        <taxon>Hypsibiidae</taxon>
        <taxon>Hypsibius</taxon>
    </lineage>
</organism>